<dbReference type="EMBL" id="LBZA01000041">
    <property type="protein sequence ID" value="KKR62770.1"/>
    <property type="molecule type" value="Genomic_DNA"/>
</dbReference>
<evidence type="ECO:0000313" key="2">
    <source>
        <dbReference type="Proteomes" id="UP000034293"/>
    </source>
</evidence>
<gene>
    <name evidence="1" type="ORF">UU02_C0041G0001</name>
</gene>
<feature type="non-terminal residue" evidence="1">
    <location>
        <position position="1"/>
    </location>
</feature>
<sequence length="232" mass="24198">IADLYVTNQAAINSLSVTNSLTIGADMVIQSAIGGDQLVMNSIDSLTAPLRIQSLAMAPVEIMAGLIRIDTEGNVQISGNLAVAGRIKSSGLTLQEENLQGMAQNTVFNVQDALGSAVATIDASGSASFGSISTPQLVIAGADATESGTIIDGVITTNSTIGQAVIPAGVSEITIKNPKVTDYTLVYVTPTSTTENYVLYVKSKKAGEFVVGFTNPISIDVNFNWWIVRVTQ</sequence>
<protein>
    <submittedName>
        <fullName evidence="1">Uncharacterized protein</fullName>
    </submittedName>
</protein>
<evidence type="ECO:0000313" key="1">
    <source>
        <dbReference type="EMBL" id="KKR62770.1"/>
    </source>
</evidence>
<organism evidence="1 2">
    <name type="scientific">Candidatus Woesebacteria bacterium GW2011_GWA1_40_43</name>
    <dbReference type="NCBI Taxonomy" id="1618553"/>
    <lineage>
        <taxon>Bacteria</taxon>
        <taxon>Candidatus Woeseibacteriota</taxon>
    </lineage>
</organism>
<accession>A0A0G0USZ7</accession>
<proteinExistence type="predicted"/>
<reference evidence="1 2" key="1">
    <citation type="journal article" date="2015" name="Nature">
        <title>rRNA introns, odd ribosomes, and small enigmatic genomes across a large radiation of phyla.</title>
        <authorList>
            <person name="Brown C.T."/>
            <person name="Hug L.A."/>
            <person name="Thomas B.C."/>
            <person name="Sharon I."/>
            <person name="Castelle C.J."/>
            <person name="Singh A."/>
            <person name="Wilkins M.J."/>
            <person name="Williams K.H."/>
            <person name="Banfield J.F."/>
        </authorList>
    </citation>
    <scope>NUCLEOTIDE SEQUENCE [LARGE SCALE GENOMIC DNA]</scope>
</reference>
<dbReference type="Proteomes" id="UP000034293">
    <property type="component" value="Unassembled WGS sequence"/>
</dbReference>
<comment type="caution">
    <text evidence="1">The sequence shown here is derived from an EMBL/GenBank/DDBJ whole genome shotgun (WGS) entry which is preliminary data.</text>
</comment>
<dbReference type="AlphaFoldDB" id="A0A0G0USZ7"/>
<name>A0A0G0USZ7_9BACT</name>